<reference evidence="1 2" key="1">
    <citation type="submission" date="2024-03" db="EMBL/GenBank/DDBJ databases">
        <title>Human intestinal bacterial collection.</title>
        <authorList>
            <person name="Pauvert C."/>
            <person name="Hitch T.C.A."/>
            <person name="Clavel T."/>
        </authorList>
    </citation>
    <scope>NUCLEOTIDE SEQUENCE [LARGE SCALE GENOMIC DNA]</scope>
    <source>
        <strain evidence="1 2">CLA-JM-H38</strain>
    </source>
</reference>
<keyword evidence="2" id="KW-1185">Reference proteome</keyword>
<gene>
    <name evidence="1" type="ORF">WMO39_04515</name>
</gene>
<organism evidence="1 2">
    <name type="scientific">Ruminococcoides intestinale</name>
    <dbReference type="NCBI Taxonomy" id="3133162"/>
    <lineage>
        <taxon>Bacteria</taxon>
        <taxon>Bacillati</taxon>
        <taxon>Bacillota</taxon>
        <taxon>Clostridia</taxon>
        <taxon>Eubacteriales</taxon>
        <taxon>Oscillospiraceae</taxon>
        <taxon>Ruminococcoides</taxon>
    </lineage>
</organism>
<dbReference type="EMBL" id="JBBMEZ010000009">
    <property type="protein sequence ID" value="MEQ2469598.1"/>
    <property type="molecule type" value="Genomic_DNA"/>
</dbReference>
<proteinExistence type="predicted"/>
<protein>
    <submittedName>
        <fullName evidence="1">Uncharacterized protein</fullName>
    </submittedName>
</protein>
<comment type="caution">
    <text evidence="1">The sequence shown here is derived from an EMBL/GenBank/DDBJ whole genome shotgun (WGS) entry which is preliminary data.</text>
</comment>
<evidence type="ECO:0000313" key="2">
    <source>
        <dbReference type="Proteomes" id="UP001490816"/>
    </source>
</evidence>
<name>A0ABV1FAM0_9FIRM</name>
<evidence type="ECO:0000313" key="1">
    <source>
        <dbReference type="EMBL" id="MEQ2469598.1"/>
    </source>
</evidence>
<sequence>MKIKRKENYKIYLYQEPSIISDHSKKRIKDLEFTGLELIEAIVSAGMPDIYLTKTEKKNRREEIYFKTKLFETYVVSSTEGVLSFDTSKKKYLDSTEIGAINYWIGMVLITVLGMKKYNYDFMVHLSMVESFSSKICLKKRSFLSSTGIITFKSPDLLAINSSKNEYGIFEAKGYSNYNKKAMEHGYTQANSIKKINGKKPKNSLVVMTQTGTKEIKMIEKDPEGENCEINVNLDFLHIYHFLPIVELIMELNPEEREGYLYGSLIYENESYSIGVPSALYKELLPIVKDEKETEISELIYKKIDSKEMYFFELISNKSKEKILCVE</sequence>
<accession>A0ABV1FAM0</accession>
<dbReference type="RefSeq" id="WP_015524291.1">
    <property type="nucleotide sequence ID" value="NZ_JBBMEZ010000009.1"/>
</dbReference>
<dbReference type="Proteomes" id="UP001490816">
    <property type="component" value="Unassembled WGS sequence"/>
</dbReference>